<dbReference type="Proteomes" id="UP000518206">
    <property type="component" value="Unassembled WGS sequence"/>
</dbReference>
<sequence length="184" mass="20154">MTGWQDVLAEVVQERRPALVGYAYLFTADRSRAEDLVHDALVRTAGRPRTLTDVHTAEGYVRQVIRTLFLDSARRQTSWRARLHLLAEDHEVPSPERSVATGLDVRAALAGLSPRERACVVLRHVDDLTVADVAAELNLSTGAVKRYLSDGTAKLRAALGPDAVRSDPTVATLLTVPRPGRTAR</sequence>
<keyword evidence="5" id="KW-0804">Transcription</keyword>
<reference evidence="8 9" key="1">
    <citation type="submission" date="2020-08" db="EMBL/GenBank/DDBJ databases">
        <title>The Agave Microbiome: Exploring the role of microbial communities in plant adaptations to desert environments.</title>
        <authorList>
            <person name="Partida-Martinez L.P."/>
        </authorList>
    </citation>
    <scope>NUCLEOTIDE SEQUENCE [LARGE SCALE GENOMIC DNA]</scope>
    <source>
        <strain evidence="8 9">RAS26</strain>
    </source>
</reference>
<dbReference type="GO" id="GO:0006352">
    <property type="term" value="P:DNA-templated transcription initiation"/>
    <property type="evidence" value="ECO:0007669"/>
    <property type="project" value="InterPro"/>
</dbReference>
<evidence type="ECO:0000256" key="3">
    <source>
        <dbReference type="ARBA" id="ARBA00023082"/>
    </source>
</evidence>
<dbReference type="SUPFAM" id="SSF88659">
    <property type="entry name" value="Sigma3 and sigma4 domains of RNA polymerase sigma factors"/>
    <property type="match status" value="1"/>
</dbReference>
<keyword evidence="3" id="KW-0731">Sigma factor</keyword>
<dbReference type="InterPro" id="IPR039425">
    <property type="entry name" value="RNA_pol_sigma-70-like"/>
</dbReference>
<dbReference type="Gene3D" id="1.10.10.10">
    <property type="entry name" value="Winged helix-like DNA-binding domain superfamily/Winged helix DNA-binding domain"/>
    <property type="match status" value="1"/>
</dbReference>
<evidence type="ECO:0000256" key="1">
    <source>
        <dbReference type="ARBA" id="ARBA00010641"/>
    </source>
</evidence>
<dbReference type="Pfam" id="PF04542">
    <property type="entry name" value="Sigma70_r2"/>
    <property type="match status" value="1"/>
</dbReference>
<gene>
    <name evidence="8" type="ORF">FHR80_002502</name>
</gene>
<dbReference type="SUPFAM" id="SSF88946">
    <property type="entry name" value="Sigma2 domain of RNA polymerase sigma factors"/>
    <property type="match status" value="1"/>
</dbReference>
<keyword evidence="2" id="KW-0805">Transcription regulation</keyword>
<dbReference type="EMBL" id="JACHVX010000003">
    <property type="protein sequence ID" value="MBB2923577.1"/>
    <property type="molecule type" value="Genomic_DNA"/>
</dbReference>
<evidence type="ECO:0000256" key="2">
    <source>
        <dbReference type="ARBA" id="ARBA00023015"/>
    </source>
</evidence>
<comment type="caution">
    <text evidence="8">The sequence shown here is derived from an EMBL/GenBank/DDBJ whole genome shotgun (WGS) entry which is preliminary data.</text>
</comment>
<feature type="domain" description="RNA polymerase sigma-70 region 2" evidence="6">
    <location>
        <begin position="12"/>
        <end position="77"/>
    </location>
</feature>
<evidence type="ECO:0000313" key="9">
    <source>
        <dbReference type="Proteomes" id="UP000518206"/>
    </source>
</evidence>
<dbReference type="RefSeq" id="WP_311702029.1">
    <property type="nucleotide sequence ID" value="NZ_JACHVX010000003.1"/>
</dbReference>
<reference evidence="8 9" key="2">
    <citation type="submission" date="2020-08" db="EMBL/GenBank/DDBJ databases">
        <authorList>
            <person name="Partida-Martinez L."/>
            <person name="Huntemann M."/>
            <person name="Clum A."/>
            <person name="Wang J."/>
            <person name="Palaniappan K."/>
            <person name="Ritter S."/>
            <person name="Chen I.-M."/>
            <person name="Stamatis D."/>
            <person name="Reddy T."/>
            <person name="O'Malley R."/>
            <person name="Daum C."/>
            <person name="Shapiro N."/>
            <person name="Ivanova N."/>
            <person name="Kyrpides N."/>
            <person name="Woyke T."/>
        </authorList>
    </citation>
    <scope>NUCLEOTIDE SEQUENCE [LARGE SCALE GENOMIC DNA]</scope>
    <source>
        <strain evidence="8 9">RAS26</strain>
    </source>
</reference>
<organism evidence="8 9">
    <name type="scientific">Cellulomonas cellasea</name>
    <dbReference type="NCBI Taxonomy" id="43670"/>
    <lineage>
        <taxon>Bacteria</taxon>
        <taxon>Bacillati</taxon>
        <taxon>Actinomycetota</taxon>
        <taxon>Actinomycetes</taxon>
        <taxon>Micrococcales</taxon>
        <taxon>Cellulomonadaceae</taxon>
        <taxon>Cellulomonas</taxon>
    </lineage>
</organism>
<dbReference type="PANTHER" id="PTHR43133">
    <property type="entry name" value="RNA POLYMERASE ECF-TYPE SIGMA FACTO"/>
    <property type="match status" value="1"/>
</dbReference>
<dbReference type="InterPro" id="IPR014284">
    <property type="entry name" value="RNA_pol_sigma-70_dom"/>
</dbReference>
<evidence type="ECO:0000259" key="7">
    <source>
        <dbReference type="Pfam" id="PF08281"/>
    </source>
</evidence>
<dbReference type="InterPro" id="IPR036388">
    <property type="entry name" value="WH-like_DNA-bd_sf"/>
</dbReference>
<dbReference type="NCBIfam" id="TIGR02937">
    <property type="entry name" value="sigma70-ECF"/>
    <property type="match status" value="1"/>
</dbReference>
<dbReference type="PANTHER" id="PTHR43133:SF50">
    <property type="entry name" value="ECF RNA POLYMERASE SIGMA FACTOR SIGM"/>
    <property type="match status" value="1"/>
</dbReference>
<dbReference type="CDD" id="cd06171">
    <property type="entry name" value="Sigma70_r4"/>
    <property type="match status" value="1"/>
</dbReference>
<dbReference type="InterPro" id="IPR013324">
    <property type="entry name" value="RNA_pol_sigma_r3/r4-like"/>
</dbReference>
<protein>
    <submittedName>
        <fullName evidence="8">RNA polymerase sigma-70 factor (ECF subfamily)</fullName>
    </submittedName>
</protein>
<evidence type="ECO:0000256" key="5">
    <source>
        <dbReference type="ARBA" id="ARBA00023163"/>
    </source>
</evidence>
<name>A0A7W4UG64_9CELL</name>
<dbReference type="InterPro" id="IPR013325">
    <property type="entry name" value="RNA_pol_sigma_r2"/>
</dbReference>
<dbReference type="Pfam" id="PF08281">
    <property type="entry name" value="Sigma70_r4_2"/>
    <property type="match status" value="1"/>
</dbReference>
<evidence type="ECO:0000259" key="6">
    <source>
        <dbReference type="Pfam" id="PF04542"/>
    </source>
</evidence>
<dbReference type="AlphaFoldDB" id="A0A7W4UG64"/>
<dbReference type="InterPro" id="IPR013249">
    <property type="entry name" value="RNA_pol_sigma70_r4_t2"/>
</dbReference>
<dbReference type="Gene3D" id="1.10.1740.10">
    <property type="match status" value="1"/>
</dbReference>
<comment type="similarity">
    <text evidence="1">Belongs to the sigma-70 factor family. ECF subfamily.</text>
</comment>
<evidence type="ECO:0000256" key="4">
    <source>
        <dbReference type="ARBA" id="ARBA00023125"/>
    </source>
</evidence>
<keyword evidence="4" id="KW-0238">DNA-binding</keyword>
<evidence type="ECO:0000313" key="8">
    <source>
        <dbReference type="EMBL" id="MBB2923577.1"/>
    </source>
</evidence>
<proteinExistence type="inferred from homology"/>
<dbReference type="InterPro" id="IPR007627">
    <property type="entry name" value="RNA_pol_sigma70_r2"/>
</dbReference>
<accession>A0A7W4UG64</accession>
<dbReference type="GO" id="GO:0003677">
    <property type="term" value="F:DNA binding"/>
    <property type="evidence" value="ECO:0007669"/>
    <property type="project" value="UniProtKB-KW"/>
</dbReference>
<feature type="domain" description="RNA polymerase sigma factor 70 region 4 type 2" evidence="7">
    <location>
        <begin position="104"/>
        <end position="154"/>
    </location>
</feature>
<dbReference type="GO" id="GO:0016987">
    <property type="term" value="F:sigma factor activity"/>
    <property type="evidence" value="ECO:0007669"/>
    <property type="project" value="UniProtKB-KW"/>
</dbReference>